<dbReference type="STRING" id="760192.Halhy_6442"/>
<dbReference type="HOGENOM" id="CLU_2716803_0_0_10"/>
<accession>F4KR73</accession>
<organism evidence="1 2">
    <name type="scientific">Haliscomenobacter hydrossis (strain ATCC 27775 / DSM 1100 / LMG 10767 / O)</name>
    <dbReference type="NCBI Taxonomy" id="760192"/>
    <lineage>
        <taxon>Bacteria</taxon>
        <taxon>Pseudomonadati</taxon>
        <taxon>Bacteroidota</taxon>
        <taxon>Saprospiria</taxon>
        <taxon>Saprospirales</taxon>
        <taxon>Haliscomenobacteraceae</taxon>
        <taxon>Haliscomenobacter</taxon>
    </lineage>
</organism>
<dbReference type="Proteomes" id="UP000008461">
    <property type="component" value="Chromosome"/>
</dbReference>
<proteinExistence type="predicted"/>
<dbReference type="KEGG" id="hhy:Halhy_6442"/>
<dbReference type="AlphaFoldDB" id="F4KR73"/>
<protein>
    <submittedName>
        <fullName evidence="1">Uncharacterized protein</fullName>
    </submittedName>
</protein>
<gene>
    <name evidence="1" type="ordered locus">Halhy_6442</name>
</gene>
<reference evidence="1 2" key="1">
    <citation type="journal article" date="2011" name="Stand. Genomic Sci.">
        <title>Complete genome sequence of Haliscomenobacter hydrossis type strain (O).</title>
        <authorList>
            <consortium name="US DOE Joint Genome Institute (JGI-PGF)"/>
            <person name="Daligault H."/>
            <person name="Lapidus A."/>
            <person name="Zeytun A."/>
            <person name="Nolan M."/>
            <person name="Lucas S."/>
            <person name="Del Rio T.G."/>
            <person name="Tice H."/>
            <person name="Cheng J.F."/>
            <person name="Tapia R."/>
            <person name="Han C."/>
            <person name="Goodwin L."/>
            <person name="Pitluck S."/>
            <person name="Liolios K."/>
            <person name="Pagani I."/>
            <person name="Ivanova N."/>
            <person name="Huntemann M."/>
            <person name="Mavromatis K."/>
            <person name="Mikhailova N."/>
            <person name="Pati A."/>
            <person name="Chen A."/>
            <person name="Palaniappan K."/>
            <person name="Land M."/>
            <person name="Hauser L."/>
            <person name="Brambilla E.M."/>
            <person name="Rohde M."/>
            <person name="Verbarg S."/>
            <person name="Goker M."/>
            <person name="Bristow J."/>
            <person name="Eisen J.A."/>
            <person name="Markowitz V."/>
            <person name="Hugenholtz P."/>
            <person name="Kyrpides N.C."/>
            <person name="Klenk H.P."/>
            <person name="Woyke T."/>
        </authorList>
    </citation>
    <scope>NUCLEOTIDE SEQUENCE [LARGE SCALE GENOMIC DNA]</scope>
    <source>
        <strain evidence="2">ATCC 27775 / DSM 1100 / LMG 10767 / O</strain>
    </source>
</reference>
<dbReference type="EMBL" id="CP002691">
    <property type="protein sequence ID" value="AEE54260.1"/>
    <property type="molecule type" value="Genomic_DNA"/>
</dbReference>
<reference key="2">
    <citation type="submission" date="2011-04" db="EMBL/GenBank/DDBJ databases">
        <title>Complete sequence of chromosome of Haliscomenobacter hydrossis DSM 1100.</title>
        <authorList>
            <consortium name="US DOE Joint Genome Institute (JGI-PGF)"/>
            <person name="Lucas S."/>
            <person name="Han J."/>
            <person name="Lapidus A."/>
            <person name="Bruce D."/>
            <person name="Goodwin L."/>
            <person name="Pitluck S."/>
            <person name="Peters L."/>
            <person name="Kyrpides N."/>
            <person name="Mavromatis K."/>
            <person name="Ivanova N."/>
            <person name="Ovchinnikova G."/>
            <person name="Pagani I."/>
            <person name="Daligault H."/>
            <person name="Detter J.C."/>
            <person name="Han C."/>
            <person name="Land M."/>
            <person name="Hauser L."/>
            <person name="Markowitz V."/>
            <person name="Cheng J.-F."/>
            <person name="Hugenholtz P."/>
            <person name="Woyke T."/>
            <person name="Wu D."/>
            <person name="Verbarg S."/>
            <person name="Frueling A."/>
            <person name="Brambilla E."/>
            <person name="Klenk H.-P."/>
            <person name="Eisen J.A."/>
        </authorList>
    </citation>
    <scope>NUCLEOTIDE SEQUENCE</scope>
    <source>
        <strain>DSM 1100</strain>
    </source>
</reference>
<keyword evidence="2" id="KW-1185">Reference proteome</keyword>
<name>F4KR73_HALH1</name>
<evidence type="ECO:0000313" key="2">
    <source>
        <dbReference type="Proteomes" id="UP000008461"/>
    </source>
</evidence>
<dbReference type="RefSeq" id="WP_013768778.1">
    <property type="nucleotide sequence ID" value="NC_015510.1"/>
</dbReference>
<sequence length="72" mass="8626">MILLIETSDQKAIETLTEMAKSLNVDFRIQDDLDTVSEEERLRRMNIIQQFKGGLKKYFTGYQPDKHEWYQQ</sequence>
<evidence type="ECO:0000313" key="1">
    <source>
        <dbReference type="EMBL" id="AEE54260.1"/>
    </source>
</evidence>